<feature type="domain" description="Autophagy-related protein 11 C-terminal" evidence="10">
    <location>
        <begin position="1095"/>
        <end position="1240"/>
    </location>
</feature>
<feature type="compositionally biased region" description="Low complexity" evidence="8">
    <location>
        <begin position="1036"/>
        <end position="1047"/>
    </location>
</feature>
<feature type="region of interest" description="Disordered" evidence="8">
    <location>
        <begin position="894"/>
        <end position="925"/>
    </location>
</feature>
<feature type="compositionally biased region" description="Polar residues" evidence="8">
    <location>
        <begin position="598"/>
        <end position="613"/>
    </location>
</feature>
<evidence type="ECO:0000256" key="7">
    <source>
        <dbReference type="RuleBase" id="RU367075"/>
    </source>
</evidence>
<dbReference type="PANTHER" id="PTHR13222:SF1">
    <property type="entry name" value="RB1-INDUCIBLE COILED-COIL PROTEIN 1"/>
    <property type="match status" value="1"/>
</dbReference>
<gene>
    <name evidence="11" type="ORF">PG997_005688</name>
</gene>
<keyword evidence="3 7" id="KW-0813">Transport</keyword>
<reference evidence="11 12" key="1">
    <citation type="submission" date="2023-01" db="EMBL/GenBank/DDBJ databases">
        <title>Analysis of 21 Apiospora genomes using comparative genomics revels a genus with tremendous synthesis potential of carbohydrate active enzymes and secondary metabolites.</title>
        <authorList>
            <person name="Sorensen T."/>
        </authorList>
    </citation>
    <scope>NUCLEOTIDE SEQUENCE [LARGE SCALE GENOMIC DNA]</scope>
    <source>
        <strain evidence="11 12">CBS 114990</strain>
    </source>
</reference>
<dbReference type="Pfam" id="PF10377">
    <property type="entry name" value="ATG11"/>
    <property type="match status" value="1"/>
</dbReference>
<comment type="similarity">
    <text evidence="1 7">Belongs to the ATG11 family.</text>
</comment>
<dbReference type="InterPro" id="IPR019460">
    <property type="entry name" value="Atg11_C"/>
</dbReference>
<dbReference type="Pfam" id="PF04108">
    <property type="entry name" value="ATG17_like"/>
    <property type="match status" value="1"/>
</dbReference>
<organism evidence="11 12">
    <name type="scientific">Apiospora hydei</name>
    <dbReference type="NCBI Taxonomy" id="1337664"/>
    <lineage>
        <taxon>Eukaryota</taxon>
        <taxon>Fungi</taxon>
        <taxon>Dikarya</taxon>
        <taxon>Ascomycota</taxon>
        <taxon>Pezizomycotina</taxon>
        <taxon>Sordariomycetes</taxon>
        <taxon>Xylariomycetidae</taxon>
        <taxon>Amphisphaeriales</taxon>
        <taxon>Apiosporaceae</taxon>
        <taxon>Apiospora</taxon>
    </lineage>
</organism>
<sequence length="1488" mass="166540">MATRTQVLIAHTGQRLQVDISQFATLDDFKSWVARQSAIPVQNIVTLSPQGKTAKLQTIQTQNEVYIYDIRIIQASTSGTPASLVSQEPLPKRYSISAAPNSLTDTRSLQSWHDLFKSRRDWALTVVEDCAAMAETAQARHSEMDVMVKCLDAAVANLDSAVRPIEPKYKELKDWVTPTQEDYNSLADNWERLLEIARSVTISPAMMRFMTGRETRKSRQSTLEDLIDLDTTRKAGKLANTSLRKFNSKVSELDKTAAKMFDGCDDLFQEFEKLMSRSALQRGNESVQLLEDIEAVAKKIDTDYETTLGYSSSTRDLLQASKTAANHTERLLPSIRTRAQEMDEMLRYATEARNDMASGSLVFMRTIAEITTLHSNVKTQMTLLNQGEEEMTTFDYLRLIQQLPFMYASFVAEAVRRREWQDKVKTDSSTLANEMALFQDEELKRRRKFQKVVGNTYGPDKNDAVLGLEVNLLGDEDTWPAVTKRDLEDFMTEVQQQGVDDNMVEEVAKIVKELSSPTKQQTKRMKAFKNGSVHEAALGRSGLMIRGDDDLFRTLQDDKVKLENKIKTAESRVRRLEGLLHRQSTESRPGMGSLFQPGGQNDRNDSAVSLKSPGTSGSRRGSAASEANGALLNRIAQLENELKAEQGQSAMFKEAAARAKEIEGQMDEVNSTKKDLLGNMEALKREFMEERKSLEDEIKTLKARLEETEDEIEHFGESRENEKVTYDDKLRSLEDEVERLNQEKQDEALKTQGQIEYLRNEARIQIQRNEDLERQLQDARESVKSLTGRAETSEQSSQLHARTLRDLHGQMSPRERVPEDVNDLMEAVTSKSSEVLTKFKSLEEDMSILKSELEVAQHTIHDTKAELSTTQGTLSTEENTRIKLREALDEEKAKSAALEGELKQSREELSDLRKKMTDGESGSETLRTELENAEKRVAELTETLAARQSQVGSLEEEARMYQERLKASEARLTGLNQRFEGRTDRTKDITQRLYTNNERLCRLLERLGFSVTRKDEEFTIQKIPRSERIARDPNDSSDPSSSIRRSVSWATAPMASSTDLKLLFWMNADDGDTEATQYQSFVKGPGFFDIDVFANTLYRRVKEAEHTARKMTRDARSYKERAHAAVKDAHDKIAFRHFKEGDLALFLPTRNQTTGAWAAFNVGCPHFFLREQESHRLRQREWLVARITRIQERVVDLSKSLSSTAAQLPPSETDSVNTGDEFDNPFDLSDGLRWWLIDAIEDKAGAPSTPGLGKSTVATNNVEARADMHSHQSRSGASKLLSAGGDNAKMKAVSKTLSESLKTRRSSSGSSTRKNLPFAGGAGAGAAKSSALASETNSLRAVPIAGGQGSEGGQAAPVGSPSKARHDGGSSKTSLLSNAQAPEAEASNAADGQGGTGTGNEDQQRLSLSPRRRHRQQAPALTSAPAVRNAYFRPHYPWERSSNPQKATEPPPQFHRDMSNASSTNVDGRDQSVVWDELWSLDVSYPGQ</sequence>
<dbReference type="InterPro" id="IPR045326">
    <property type="entry name" value="ATG17-like_dom"/>
</dbReference>
<evidence type="ECO:0000313" key="12">
    <source>
        <dbReference type="Proteomes" id="UP001433268"/>
    </source>
</evidence>
<keyword evidence="12" id="KW-1185">Reference proteome</keyword>
<evidence type="ECO:0000256" key="6">
    <source>
        <dbReference type="ARBA" id="ARBA00023054"/>
    </source>
</evidence>
<evidence type="ECO:0000256" key="3">
    <source>
        <dbReference type="ARBA" id="ARBA00022448"/>
    </source>
</evidence>
<keyword evidence="6" id="KW-0175">Coiled coil</keyword>
<feature type="region of interest" description="Disordered" evidence="8">
    <location>
        <begin position="1343"/>
        <end position="1471"/>
    </location>
</feature>
<feature type="region of interest" description="Disordered" evidence="8">
    <location>
        <begin position="1267"/>
        <end position="1324"/>
    </location>
</feature>
<accession>A0ABR1WLQ3</accession>
<evidence type="ECO:0000313" key="11">
    <source>
        <dbReference type="EMBL" id="KAK8084417.1"/>
    </source>
</evidence>
<keyword evidence="5 7" id="KW-0072">Autophagy</keyword>
<feature type="region of interest" description="Disordered" evidence="8">
    <location>
        <begin position="579"/>
        <end position="625"/>
    </location>
</feature>
<feature type="domain" description="Autophagy protein ATG17-like" evidence="9">
    <location>
        <begin position="102"/>
        <end position="456"/>
    </location>
</feature>
<feature type="compositionally biased region" description="Low complexity" evidence="8">
    <location>
        <begin position="614"/>
        <end position="625"/>
    </location>
</feature>
<evidence type="ECO:0000256" key="8">
    <source>
        <dbReference type="SAM" id="MobiDB-lite"/>
    </source>
</evidence>
<evidence type="ECO:0000256" key="1">
    <source>
        <dbReference type="ARBA" id="ARBA00009729"/>
    </source>
</evidence>
<proteinExistence type="inferred from homology"/>
<feature type="compositionally biased region" description="Low complexity" evidence="8">
    <location>
        <begin position="1296"/>
        <end position="1314"/>
    </location>
</feature>
<feature type="compositionally biased region" description="Basic and acidic residues" evidence="8">
    <location>
        <begin position="894"/>
        <end position="918"/>
    </location>
</feature>
<evidence type="ECO:0000256" key="2">
    <source>
        <dbReference type="ARBA" id="ARBA00013804"/>
    </source>
</evidence>
<evidence type="ECO:0000259" key="10">
    <source>
        <dbReference type="Pfam" id="PF10377"/>
    </source>
</evidence>
<evidence type="ECO:0000259" key="9">
    <source>
        <dbReference type="Pfam" id="PF04108"/>
    </source>
</evidence>
<evidence type="ECO:0000256" key="4">
    <source>
        <dbReference type="ARBA" id="ARBA00022927"/>
    </source>
</evidence>
<dbReference type="PANTHER" id="PTHR13222">
    <property type="entry name" value="RB1-INDUCIBLE COILED-COIL"/>
    <property type="match status" value="1"/>
</dbReference>
<feature type="compositionally biased region" description="Polar residues" evidence="8">
    <location>
        <begin position="1201"/>
        <end position="1218"/>
    </location>
</feature>
<dbReference type="Gene3D" id="1.10.287.1490">
    <property type="match status" value="1"/>
</dbReference>
<feature type="compositionally biased region" description="Low complexity" evidence="8">
    <location>
        <begin position="1377"/>
        <end position="1390"/>
    </location>
</feature>
<name>A0ABR1WLQ3_9PEZI</name>
<comment type="function">
    <text evidence="7">Involved in cytoplasm to vacuole transport (Cvt), pexophagy, mitophagy and nucleophagy. Recruits mitochondria for their selective degradation via autophagy (mitophagy) during starvation. Works as scaffold proteins that recruit ATG proteins to the pre-autophagosome (PAS), the site of vesicle/autophagosome formation. Required for the Cvt vesicles completion.</text>
</comment>
<comment type="caution">
    <text evidence="11">The sequence shown here is derived from an EMBL/GenBank/DDBJ whole genome shotgun (WGS) entry which is preliminary data.</text>
</comment>
<keyword evidence="7" id="KW-0472">Membrane</keyword>
<protein>
    <recommendedName>
        <fullName evidence="2 7">Autophagy-related protein 11</fullName>
    </recommendedName>
</protein>
<comment type="subunit">
    <text evidence="7">Homodimer.</text>
</comment>
<dbReference type="GeneID" id="92043063"/>
<dbReference type="RefSeq" id="XP_066668926.1">
    <property type="nucleotide sequence ID" value="XM_066810003.1"/>
</dbReference>
<feature type="region of interest" description="Disordered" evidence="8">
    <location>
        <begin position="1201"/>
        <end position="1222"/>
    </location>
</feature>
<feature type="region of interest" description="Disordered" evidence="8">
    <location>
        <begin position="1024"/>
        <end position="1047"/>
    </location>
</feature>
<keyword evidence="4 7" id="KW-0653">Protein transport</keyword>
<evidence type="ECO:0000256" key="5">
    <source>
        <dbReference type="ARBA" id="ARBA00023006"/>
    </source>
</evidence>
<keyword evidence="7" id="KW-0926">Vacuole</keyword>
<feature type="region of interest" description="Disordered" evidence="8">
    <location>
        <begin position="776"/>
        <end position="800"/>
    </location>
</feature>
<dbReference type="InterPro" id="IPR040040">
    <property type="entry name" value="ATG11"/>
</dbReference>
<comment type="subcellular location">
    <subcellularLocation>
        <location evidence="7">Preautophagosomal structure membrane</location>
        <topology evidence="7">Peripheral membrane protein</topology>
    </subcellularLocation>
    <subcellularLocation>
        <location evidence="7">Vacuole membrane</location>
        <topology evidence="7">Peripheral membrane protein</topology>
    </subcellularLocation>
    <text evidence="7">During pexophagy, accumulates in the vacuolar membrane region, where the peroxisomes contact the vacuole.</text>
</comment>
<dbReference type="EMBL" id="JAQQWN010000005">
    <property type="protein sequence ID" value="KAK8084417.1"/>
    <property type="molecule type" value="Genomic_DNA"/>
</dbReference>
<feature type="compositionally biased region" description="Basic and acidic residues" evidence="8">
    <location>
        <begin position="1024"/>
        <end position="1034"/>
    </location>
</feature>
<dbReference type="SUPFAM" id="SSF57997">
    <property type="entry name" value="Tropomyosin"/>
    <property type="match status" value="1"/>
</dbReference>
<dbReference type="Proteomes" id="UP001433268">
    <property type="component" value="Unassembled WGS sequence"/>
</dbReference>